<dbReference type="Proteomes" id="UP001321473">
    <property type="component" value="Unassembled WGS sequence"/>
</dbReference>
<keyword evidence="2" id="KW-1185">Reference proteome</keyword>
<gene>
    <name evidence="1" type="ORF">V5799_028056</name>
</gene>
<dbReference type="PANTHER" id="PTHR24559">
    <property type="entry name" value="TRANSPOSON TY3-I GAG-POL POLYPROTEIN"/>
    <property type="match status" value="1"/>
</dbReference>
<dbReference type="AlphaFoldDB" id="A0AAQ4DDY7"/>
<name>A0AAQ4DDY7_AMBAM</name>
<organism evidence="1 2">
    <name type="scientific">Amblyomma americanum</name>
    <name type="common">Lone star tick</name>
    <dbReference type="NCBI Taxonomy" id="6943"/>
    <lineage>
        <taxon>Eukaryota</taxon>
        <taxon>Metazoa</taxon>
        <taxon>Ecdysozoa</taxon>
        <taxon>Arthropoda</taxon>
        <taxon>Chelicerata</taxon>
        <taxon>Arachnida</taxon>
        <taxon>Acari</taxon>
        <taxon>Parasitiformes</taxon>
        <taxon>Ixodida</taxon>
        <taxon>Ixodoidea</taxon>
        <taxon>Ixodidae</taxon>
        <taxon>Amblyomminae</taxon>
        <taxon>Amblyomma</taxon>
    </lineage>
</organism>
<sequence length="182" mass="20442">MFLQWKGPGSVDGKFCEHSYFVQMPGGAQKLVHASKLQPYQKRVMTVGVIFDEDMAFGEVEYVPRSVSSRATVSDLPKDMTAHLKVEEGDLICKEFAEHRSLFDDKPGVARIVEHRIVIEEGFTPKSGYPYRIPASLKGEVGKQVDKLLEMSLIFLCKSPHAHPVVCVPKKDGSLRMCVDFR</sequence>
<protein>
    <submittedName>
        <fullName evidence="1">Uncharacterized protein</fullName>
    </submittedName>
</protein>
<reference evidence="1 2" key="1">
    <citation type="journal article" date="2023" name="Arcadia Sci">
        <title>De novo assembly of a long-read Amblyomma americanum tick genome.</title>
        <authorList>
            <person name="Chou S."/>
            <person name="Poskanzer K.E."/>
            <person name="Rollins M."/>
            <person name="Thuy-Boun P.S."/>
        </authorList>
    </citation>
    <scope>NUCLEOTIDE SEQUENCE [LARGE SCALE GENOMIC DNA]</scope>
    <source>
        <strain evidence="1">F_SG_1</strain>
        <tissue evidence="1">Salivary glands</tissue>
    </source>
</reference>
<dbReference type="Gene3D" id="3.10.10.10">
    <property type="entry name" value="HIV Type 1 Reverse Transcriptase, subunit A, domain 1"/>
    <property type="match status" value="1"/>
</dbReference>
<comment type="caution">
    <text evidence="1">The sequence shown here is derived from an EMBL/GenBank/DDBJ whole genome shotgun (WGS) entry which is preliminary data.</text>
</comment>
<dbReference type="SUPFAM" id="SSF56672">
    <property type="entry name" value="DNA/RNA polymerases"/>
    <property type="match status" value="1"/>
</dbReference>
<dbReference type="PANTHER" id="PTHR24559:SF454">
    <property type="entry name" value="RIBONUCLEASE H"/>
    <property type="match status" value="1"/>
</dbReference>
<dbReference type="GO" id="GO:0071897">
    <property type="term" value="P:DNA biosynthetic process"/>
    <property type="evidence" value="ECO:0007669"/>
    <property type="project" value="UniProtKB-ARBA"/>
</dbReference>
<accession>A0AAQ4DDY7</accession>
<proteinExistence type="predicted"/>
<dbReference type="InterPro" id="IPR043502">
    <property type="entry name" value="DNA/RNA_pol_sf"/>
</dbReference>
<evidence type="ECO:0000313" key="2">
    <source>
        <dbReference type="Proteomes" id="UP001321473"/>
    </source>
</evidence>
<dbReference type="EMBL" id="JARKHS020032071">
    <property type="protein sequence ID" value="KAK8760677.1"/>
    <property type="molecule type" value="Genomic_DNA"/>
</dbReference>
<evidence type="ECO:0000313" key="1">
    <source>
        <dbReference type="EMBL" id="KAK8760677.1"/>
    </source>
</evidence>
<dbReference type="InterPro" id="IPR053134">
    <property type="entry name" value="RNA-dir_DNA_polymerase"/>
</dbReference>